<keyword evidence="2" id="KW-1185">Reference proteome</keyword>
<sequence length="69" mass="7177">MSRFRRGTVVIPRERDPVDADAALRALAVAYCRRAEDAGATPEQTLAAVSRVLADGHAAVATRAGNASG</sequence>
<gene>
    <name evidence="1" type="ORF">MMF94_31835</name>
</gene>
<evidence type="ECO:0000313" key="1">
    <source>
        <dbReference type="EMBL" id="MCH6170316.1"/>
    </source>
</evidence>
<protein>
    <submittedName>
        <fullName evidence="1">Uncharacterized protein</fullName>
    </submittedName>
</protein>
<dbReference type="RefSeq" id="WP_241041121.1">
    <property type="nucleotide sequence ID" value="NZ_BAAAJF010000063.1"/>
</dbReference>
<accession>A0ABS9TQ07</accession>
<comment type="caution">
    <text evidence="1">The sequence shown here is derived from an EMBL/GenBank/DDBJ whole genome shotgun (WGS) entry which is preliminary data.</text>
</comment>
<dbReference type="EMBL" id="JAKXMK010000031">
    <property type="protein sequence ID" value="MCH6170316.1"/>
    <property type="molecule type" value="Genomic_DNA"/>
</dbReference>
<proteinExistence type="predicted"/>
<organism evidence="1 2">
    <name type="scientific">Pseudonocardia alaniniphila</name>
    <dbReference type="NCBI Taxonomy" id="75291"/>
    <lineage>
        <taxon>Bacteria</taxon>
        <taxon>Bacillati</taxon>
        <taxon>Actinomycetota</taxon>
        <taxon>Actinomycetes</taxon>
        <taxon>Pseudonocardiales</taxon>
        <taxon>Pseudonocardiaceae</taxon>
        <taxon>Pseudonocardia</taxon>
    </lineage>
</organism>
<name>A0ABS9TQ07_9PSEU</name>
<dbReference type="Proteomes" id="UP001299970">
    <property type="component" value="Unassembled WGS sequence"/>
</dbReference>
<evidence type="ECO:0000313" key="2">
    <source>
        <dbReference type="Proteomes" id="UP001299970"/>
    </source>
</evidence>
<reference evidence="1 2" key="1">
    <citation type="submission" date="2022-03" db="EMBL/GenBank/DDBJ databases">
        <title>Pseudonocardia alaer sp. nov., a novel actinomycete isolated from reed forest soil.</title>
        <authorList>
            <person name="Wang L."/>
        </authorList>
    </citation>
    <scope>NUCLEOTIDE SEQUENCE [LARGE SCALE GENOMIC DNA]</scope>
    <source>
        <strain evidence="1 2">Y-16303</strain>
    </source>
</reference>